<keyword evidence="2" id="KW-1185">Reference proteome</keyword>
<comment type="caution">
    <text evidence="1">The sequence shown here is derived from an EMBL/GenBank/DDBJ whole genome shotgun (WGS) entry which is preliminary data.</text>
</comment>
<protein>
    <submittedName>
        <fullName evidence="1">Uncharacterized protein</fullName>
    </submittedName>
</protein>
<gene>
    <name evidence="1" type="ORF">FVE85_1563</name>
</gene>
<reference evidence="2" key="1">
    <citation type="journal article" date="2019" name="Nat. Commun.">
        <title>Expansion of phycobilisome linker gene families in mesophilic red algae.</title>
        <authorList>
            <person name="Lee J."/>
            <person name="Kim D."/>
            <person name="Bhattacharya D."/>
            <person name="Yoon H.S."/>
        </authorList>
    </citation>
    <scope>NUCLEOTIDE SEQUENCE [LARGE SCALE GENOMIC DNA]</scope>
    <source>
        <strain evidence="2">CCMP 1328</strain>
    </source>
</reference>
<name>A0A5J4YW51_PORPP</name>
<evidence type="ECO:0000313" key="1">
    <source>
        <dbReference type="EMBL" id="KAA8495408.1"/>
    </source>
</evidence>
<dbReference type="EMBL" id="VRMN01000003">
    <property type="protein sequence ID" value="KAA8495408.1"/>
    <property type="molecule type" value="Genomic_DNA"/>
</dbReference>
<organism evidence="1 2">
    <name type="scientific">Porphyridium purpureum</name>
    <name type="common">Red alga</name>
    <name type="synonym">Porphyridium cruentum</name>
    <dbReference type="NCBI Taxonomy" id="35688"/>
    <lineage>
        <taxon>Eukaryota</taxon>
        <taxon>Rhodophyta</taxon>
        <taxon>Bangiophyceae</taxon>
        <taxon>Porphyridiales</taxon>
        <taxon>Porphyridiaceae</taxon>
        <taxon>Porphyridium</taxon>
    </lineage>
</organism>
<accession>A0A5J4YW51</accession>
<proteinExistence type="predicted"/>
<sequence>MINALYVFGLAGDVQVGFEWRAETQAAVVSNVNTSSGVDPTNKRALGQATFPAGSAVKTSSSSSPVELPPAAGARVGPLIKVVQKFNREIHGGGLQSIVFRAPIKNFENRIGSNGVNSLEWAKGPGYYVSCRFLDRTCVAVQATEFYDDPEALLEDFSGAVFGLLLEGVELDDLSKNDKFMSLWNDIKIKYELEPGALIANT</sequence>
<dbReference type="Proteomes" id="UP000324585">
    <property type="component" value="Unassembled WGS sequence"/>
</dbReference>
<dbReference type="AlphaFoldDB" id="A0A5J4YW51"/>
<evidence type="ECO:0000313" key="2">
    <source>
        <dbReference type="Proteomes" id="UP000324585"/>
    </source>
</evidence>